<dbReference type="Pfam" id="PF13474">
    <property type="entry name" value="SnoaL_3"/>
    <property type="match status" value="1"/>
</dbReference>
<comment type="caution">
    <text evidence="3">The sequence shown here is derived from an EMBL/GenBank/DDBJ whole genome shotgun (WGS) entry which is preliminary data.</text>
</comment>
<dbReference type="InterPro" id="IPR032710">
    <property type="entry name" value="NTF2-like_dom_sf"/>
</dbReference>
<keyword evidence="1" id="KW-0732">Signal</keyword>
<reference evidence="3 4" key="1">
    <citation type="submission" date="2018-12" db="EMBL/GenBank/DDBJ databases">
        <title>Sphingomonas sp. HMF7854 Genome sequencing and assembly.</title>
        <authorList>
            <person name="Cha I."/>
            <person name="Kang H."/>
            <person name="Kim H."/>
            <person name="Kang J."/>
            <person name="Joh K."/>
        </authorList>
    </citation>
    <scope>NUCLEOTIDE SEQUENCE [LARGE SCALE GENOMIC DNA]</scope>
    <source>
        <strain evidence="3 4">HMF7854</strain>
    </source>
</reference>
<dbReference type="PROSITE" id="PS51257">
    <property type="entry name" value="PROKAR_LIPOPROTEIN"/>
    <property type="match status" value="1"/>
</dbReference>
<evidence type="ECO:0000259" key="2">
    <source>
        <dbReference type="Pfam" id="PF13474"/>
    </source>
</evidence>
<sequence>MRTMMMVAVLALAACAKSGQTGQAPVTEAEATRIAQGAEASFSSGDANRIMANYGSKAVMIDASNPTPTDDRSAQTGWAKTFTSMRPADYAVTDRHIQLVGPDAFVSSGVESFTVQAGAARPKVSSRFTDVYQRQGDGQWKIVHEHVSMMPTPAGQP</sequence>
<dbReference type="SUPFAM" id="SSF54427">
    <property type="entry name" value="NTF2-like"/>
    <property type="match status" value="1"/>
</dbReference>
<evidence type="ECO:0000313" key="4">
    <source>
        <dbReference type="Proteomes" id="UP000274661"/>
    </source>
</evidence>
<evidence type="ECO:0000313" key="3">
    <source>
        <dbReference type="EMBL" id="RST30761.1"/>
    </source>
</evidence>
<gene>
    <name evidence="3" type="ORF">HMF7854_07870</name>
</gene>
<dbReference type="InterPro" id="IPR037401">
    <property type="entry name" value="SnoaL-like"/>
</dbReference>
<name>A0A429V9V3_9SPHN</name>
<keyword evidence="4" id="KW-1185">Reference proteome</keyword>
<accession>A0A429V9V3</accession>
<dbReference type="Proteomes" id="UP000274661">
    <property type="component" value="Unassembled WGS sequence"/>
</dbReference>
<dbReference type="OrthoDB" id="953853at2"/>
<organism evidence="3 4">
    <name type="scientific">Sphingomonas ginkgonis</name>
    <dbReference type="NCBI Taxonomy" id="2315330"/>
    <lineage>
        <taxon>Bacteria</taxon>
        <taxon>Pseudomonadati</taxon>
        <taxon>Pseudomonadota</taxon>
        <taxon>Alphaproteobacteria</taxon>
        <taxon>Sphingomonadales</taxon>
        <taxon>Sphingomonadaceae</taxon>
        <taxon>Sphingomonas</taxon>
    </lineage>
</organism>
<feature type="chain" id="PRO_5019030685" evidence="1">
    <location>
        <begin position="17"/>
        <end position="157"/>
    </location>
</feature>
<feature type="signal peptide" evidence="1">
    <location>
        <begin position="1"/>
        <end position="16"/>
    </location>
</feature>
<protein>
    <submittedName>
        <fullName evidence="3">DUF4440 domain-containing protein</fullName>
    </submittedName>
</protein>
<proteinExistence type="predicted"/>
<dbReference type="Gene3D" id="3.10.450.50">
    <property type="match status" value="1"/>
</dbReference>
<evidence type="ECO:0000256" key="1">
    <source>
        <dbReference type="SAM" id="SignalP"/>
    </source>
</evidence>
<dbReference type="EMBL" id="RWJF01000001">
    <property type="protein sequence ID" value="RST30761.1"/>
    <property type="molecule type" value="Genomic_DNA"/>
</dbReference>
<dbReference type="AlphaFoldDB" id="A0A429V9V3"/>
<feature type="domain" description="SnoaL-like" evidence="2">
    <location>
        <begin position="40"/>
        <end position="150"/>
    </location>
</feature>